<evidence type="ECO:0000313" key="1">
    <source>
        <dbReference type="EMBL" id="KAH7914933.1"/>
    </source>
</evidence>
<reference evidence="1" key="1">
    <citation type="journal article" date="2021" name="New Phytol.">
        <title>Evolutionary innovations through gain and loss of genes in the ectomycorrhizal Boletales.</title>
        <authorList>
            <person name="Wu G."/>
            <person name="Miyauchi S."/>
            <person name="Morin E."/>
            <person name="Kuo A."/>
            <person name="Drula E."/>
            <person name="Varga T."/>
            <person name="Kohler A."/>
            <person name="Feng B."/>
            <person name="Cao Y."/>
            <person name="Lipzen A."/>
            <person name="Daum C."/>
            <person name="Hundley H."/>
            <person name="Pangilinan J."/>
            <person name="Johnson J."/>
            <person name="Barry K."/>
            <person name="LaButti K."/>
            <person name="Ng V."/>
            <person name="Ahrendt S."/>
            <person name="Min B."/>
            <person name="Choi I.G."/>
            <person name="Park H."/>
            <person name="Plett J.M."/>
            <person name="Magnuson J."/>
            <person name="Spatafora J.W."/>
            <person name="Nagy L.G."/>
            <person name="Henrissat B."/>
            <person name="Grigoriev I.V."/>
            <person name="Yang Z.L."/>
            <person name="Xu J."/>
            <person name="Martin F.M."/>
        </authorList>
    </citation>
    <scope>NUCLEOTIDE SEQUENCE</scope>
    <source>
        <strain evidence="1">ATCC 28755</strain>
    </source>
</reference>
<organism evidence="1 2">
    <name type="scientific">Hygrophoropsis aurantiaca</name>
    <dbReference type="NCBI Taxonomy" id="72124"/>
    <lineage>
        <taxon>Eukaryota</taxon>
        <taxon>Fungi</taxon>
        <taxon>Dikarya</taxon>
        <taxon>Basidiomycota</taxon>
        <taxon>Agaricomycotina</taxon>
        <taxon>Agaricomycetes</taxon>
        <taxon>Agaricomycetidae</taxon>
        <taxon>Boletales</taxon>
        <taxon>Coniophorineae</taxon>
        <taxon>Hygrophoropsidaceae</taxon>
        <taxon>Hygrophoropsis</taxon>
    </lineage>
</organism>
<dbReference type="EMBL" id="MU267607">
    <property type="protein sequence ID" value="KAH7914933.1"/>
    <property type="molecule type" value="Genomic_DNA"/>
</dbReference>
<accession>A0ACB8APL8</accession>
<keyword evidence="2" id="KW-1185">Reference proteome</keyword>
<protein>
    <submittedName>
        <fullName evidence="1">Uncharacterized protein</fullName>
    </submittedName>
</protein>
<gene>
    <name evidence="1" type="ORF">BJ138DRAFT_1078560</name>
</gene>
<proteinExistence type="predicted"/>
<evidence type="ECO:0000313" key="2">
    <source>
        <dbReference type="Proteomes" id="UP000790377"/>
    </source>
</evidence>
<comment type="caution">
    <text evidence="1">The sequence shown here is derived from an EMBL/GenBank/DDBJ whole genome shotgun (WGS) entry which is preliminary data.</text>
</comment>
<dbReference type="Proteomes" id="UP000790377">
    <property type="component" value="Unassembled WGS sequence"/>
</dbReference>
<name>A0ACB8APL8_9AGAM</name>
<sequence length="1320" mass="146279">MSQTWSSKSRHQVRSPAPARTPTTPSHLFLPPSHYAAAAGLTYPTNRKSNTTPTPNLIADTIRSPPLVIHQPNVVASDPCAFNSNSSHRASRVPRSHKSSGHLRDKRKSQAEDLGLLEAQLLPSLRDTIDRMTRPPSRVDLSISSDVYCPALLERSPSCSSSSITSSTRAKTPINPPQLKPILKSRPRTPGKDFTMNNAVDSNMSCSPVPNRSLRTGRIPLKLSSKYSAQPIKSSFQNESGPSNANHNSNLPVAQNVATPRIGRARSRTDPGSKPRDLIASQTVNSHPTAHCHSNIPRRTDNQPISTSRYNSRKQPIEDSGSDIENRIETEALHHRRLYVANAVVLPSASSGSEKDLTPVAKSRLPTLSSRHDSPGVEKKSPRFGLGFGFADYGTKLKGMFADTPRLTSETSPPNEGDSERASEYSCDTSPSISGSCGGISQKDQQSDIYHSPHEFENEDANRRRKEELLGLVEDFNFKKRDSQHYFDNGDDSDFSEREGFLAISGSRDHINSRMSEEPSHLDVSDSGSEYSFEEGDQRTKYSVPPQTGSISHRSFALKSPDDAGRHRERQSSPRIATSEHYDLRYPTQNSSILSADGVPDSNMPCAPDRSDEIRYSSELSRLLATSTAAAARQRQAFGLPTSVSGCGAGTSEGGELSHTESYSSSFVGDNWRDDYEDFTIKTTSLLENTAEPRIEPTHGFTDTQLLPDGDDHSEYSDQNSIINDESSVDGSSSYPSQSSISRGSIYPSAAEFIQSNQRQAADEEDEDPSDSDSCNSWEAFRELVLSRYGEVEICRQQLIWELTDTEADFVSQLQNMVKVFIRPLRVRNSKAWITGVPPDVARLFDWLEDIVHLHSQILASLISSRRFNHDSLELIGDSLRIFIPKFEIYQPFLVKLEFVAALIEQLVNDQSSDFGEFVRLQEASRDCTGWSLEKYLVEPVNRLARYPDYFRRLLQVTPKVHTDYVSTFSLLYSSKLVIRVLSDVKDQEDEYELVKDLCTRIQNLPPGQLPRRERRLLFRGASICCRVQHDSSTTGLNTKAKLREFQDSPDVESNRHAKLSKALKGWRGRSSSVKSTTSTVASFKSFKTAPSSFDLDLGPLGSPGSTPSGISSLPINVHSFVFTDLLLLAIPIEYPGVRAGSSNDDETKWRILDDYGISRILSVCERVDSSSELILDVIPLAFEELNTVAISSYSSTITIALSQFQDRNAIPMPISKDTISPFRQSCQHTLKSISSLKASSDPLNHGCSSHLTSENRNPILSILASGLPLPKSPSMQAEGAAGGIGSDAKQQEREERGWWSLRFHQILQEVQKQDVPIYI</sequence>